<protein>
    <submittedName>
        <fullName evidence="1">Uncharacterized protein</fullName>
    </submittedName>
</protein>
<organism evidence="1 2">
    <name type="scientific">Macrolepiota fuliginosa MF-IS2</name>
    <dbReference type="NCBI Taxonomy" id="1400762"/>
    <lineage>
        <taxon>Eukaryota</taxon>
        <taxon>Fungi</taxon>
        <taxon>Dikarya</taxon>
        <taxon>Basidiomycota</taxon>
        <taxon>Agaricomycotina</taxon>
        <taxon>Agaricomycetes</taxon>
        <taxon>Agaricomycetidae</taxon>
        <taxon>Agaricales</taxon>
        <taxon>Agaricineae</taxon>
        <taxon>Agaricaceae</taxon>
        <taxon>Macrolepiota</taxon>
    </lineage>
</organism>
<keyword evidence="2" id="KW-1185">Reference proteome</keyword>
<comment type="caution">
    <text evidence="1">The sequence shown here is derived from an EMBL/GenBank/DDBJ whole genome shotgun (WGS) entry which is preliminary data.</text>
</comment>
<dbReference type="PROSITE" id="PS51257">
    <property type="entry name" value="PROKAR_LIPOPROTEIN"/>
    <property type="match status" value="1"/>
</dbReference>
<name>A0A9P5XKK1_9AGAR</name>
<sequence>MPTIKVPLQIHWNCPTGYGCSVAQPSIIFALDTHTKSELLKSLHMPLAQGVPRMKIGVFIVRHLRMGMDADVIHMLDQGRFVE</sequence>
<accession>A0A9P5XKK1</accession>
<gene>
    <name evidence="1" type="ORF">P691DRAFT_802009</name>
</gene>
<reference evidence="1" key="1">
    <citation type="submission" date="2020-11" db="EMBL/GenBank/DDBJ databases">
        <authorList>
            <consortium name="DOE Joint Genome Institute"/>
            <person name="Ahrendt S."/>
            <person name="Riley R."/>
            <person name="Andreopoulos W."/>
            <person name="Labutti K."/>
            <person name="Pangilinan J."/>
            <person name="Ruiz-Duenas F.J."/>
            <person name="Barrasa J.M."/>
            <person name="Sanchez-Garcia M."/>
            <person name="Camarero S."/>
            <person name="Miyauchi S."/>
            <person name="Serrano A."/>
            <person name="Linde D."/>
            <person name="Babiker R."/>
            <person name="Drula E."/>
            <person name="Ayuso-Fernandez I."/>
            <person name="Pacheco R."/>
            <person name="Padilla G."/>
            <person name="Ferreira P."/>
            <person name="Barriuso J."/>
            <person name="Kellner H."/>
            <person name="Castanera R."/>
            <person name="Alfaro M."/>
            <person name="Ramirez L."/>
            <person name="Pisabarro A.G."/>
            <person name="Kuo A."/>
            <person name="Tritt A."/>
            <person name="Lipzen A."/>
            <person name="He G."/>
            <person name="Yan M."/>
            <person name="Ng V."/>
            <person name="Cullen D."/>
            <person name="Martin F."/>
            <person name="Rosso M.-N."/>
            <person name="Henrissat B."/>
            <person name="Hibbett D."/>
            <person name="Martinez A.T."/>
            <person name="Grigoriev I.V."/>
        </authorList>
    </citation>
    <scope>NUCLEOTIDE SEQUENCE</scope>
    <source>
        <strain evidence="1">MF-IS2</strain>
    </source>
</reference>
<evidence type="ECO:0000313" key="1">
    <source>
        <dbReference type="EMBL" id="KAF9453137.1"/>
    </source>
</evidence>
<evidence type="ECO:0000313" key="2">
    <source>
        <dbReference type="Proteomes" id="UP000807342"/>
    </source>
</evidence>
<dbReference type="AlphaFoldDB" id="A0A9P5XKK1"/>
<dbReference type="Proteomes" id="UP000807342">
    <property type="component" value="Unassembled WGS sequence"/>
</dbReference>
<proteinExistence type="predicted"/>
<dbReference type="EMBL" id="MU151064">
    <property type="protein sequence ID" value="KAF9453137.1"/>
    <property type="molecule type" value="Genomic_DNA"/>
</dbReference>